<reference evidence="1 2" key="2">
    <citation type="submission" date="2023-06" db="EMBL/GenBank/DDBJ databases">
        <authorList>
            <person name="Zeman M."/>
            <person name="Kubasova T."/>
            <person name="Jahodarova E."/>
            <person name="Nykrynova M."/>
            <person name="Rychlik I."/>
        </authorList>
    </citation>
    <scope>NUCLEOTIDE SEQUENCE [LARGE SCALE GENOMIC DNA]</scope>
    <source>
        <strain evidence="1 2">161_Gplus</strain>
    </source>
</reference>
<evidence type="ECO:0000313" key="1">
    <source>
        <dbReference type="EMBL" id="MDM8267063.1"/>
    </source>
</evidence>
<keyword evidence="2" id="KW-1185">Reference proteome</keyword>
<dbReference type="EMBL" id="JAUDDW010000035">
    <property type="protein sequence ID" value="MDM8267063.1"/>
    <property type="molecule type" value="Genomic_DNA"/>
</dbReference>
<reference evidence="2" key="1">
    <citation type="submission" date="2023-06" db="EMBL/GenBank/DDBJ databases">
        <title>Identification and characterization of horizontal gene transfer across gut microbiota members of farm animals based on homology search.</title>
        <authorList>
            <person name="Zeman M."/>
            <person name="Kubasova T."/>
            <person name="Jahodarova E."/>
            <person name="Nykrynova M."/>
            <person name="Rychlik I."/>
        </authorList>
    </citation>
    <scope>NUCLEOTIDE SEQUENCE [LARGE SCALE GENOMIC DNA]</scope>
    <source>
        <strain evidence="2">161_Gplus</strain>
    </source>
</reference>
<name>A0ABT7UZF9_9LACO</name>
<evidence type="ECO:0000313" key="2">
    <source>
        <dbReference type="Proteomes" id="UP001529343"/>
    </source>
</evidence>
<sequence>MGTSKAFLGINLDLIENPKYNNLDSRAMMLYALYADRSSASLHNARLGNTAFVDNMGVFIRFTNELAAKVLHTTEKMISKFRKQLADCGLIKVVRDGLKGYKIYVAQVEETPANTELILPWKNHYVETVKVTSSWTTFAKLEFCKSLVKSAQTVDTTVKSQTATTNLQNGNTSLTPSSLTTNSFNHNGLVGNAHAREASQSETQTQTQSAKPVIKKQNPYHLLPDSIKKSFNRVFGFITAPVAIELQSLIKLANEDMLNYAITSSEGRKITSPINYLKAAITNAIKRGAKCVQDMINYYDNQVKNKKTQRGNGYVRPRYMSEKQAQQEVDTAMEQLRIDNPQAWLRITQKQKAQSQSKPLIPIYSLGE</sequence>
<comment type="caution">
    <text evidence="1">The sequence shown here is derived from an EMBL/GenBank/DDBJ whole genome shotgun (WGS) entry which is preliminary data.</text>
</comment>
<accession>A0ABT7UZF9</accession>
<protein>
    <submittedName>
        <fullName evidence="1">Replication protein, repA</fullName>
    </submittedName>
</protein>
<organism evidence="1 2">
    <name type="scientific">Limosilactobacillus pontis</name>
    <dbReference type="NCBI Taxonomy" id="35787"/>
    <lineage>
        <taxon>Bacteria</taxon>
        <taxon>Bacillati</taxon>
        <taxon>Bacillota</taxon>
        <taxon>Bacilli</taxon>
        <taxon>Lactobacillales</taxon>
        <taxon>Lactobacillaceae</taxon>
        <taxon>Limosilactobacillus</taxon>
    </lineage>
</organism>
<dbReference type="RefSeq" id="WP_289586454.1">
    <property type="nucleotide sequence ID" value="NZ_JAUDDW010000035.1"/>
</dbReference>
<dbReference type="Proteomes" id="UP001529343">
    <property type="component" value="Unassembled WGS sequence"/>
</dbReference>
<proteinExistence type="predicted"/>
<gene>
    <name evidence="1" type="ORF">QUW44_07885</name>
</gene>